<dbReference type="AlphaFoldDB" id="A0A9N8ESA3"/>
<feature type="domain" description="Vanadium-dependent haloperoxidase NapH1-like second helical-bundle" evidence="3">
    <location>
        <begin position="358"/>
        <end position="531"/>
    </location>
</feature>
<name>A0A9N8ESA3_9STRA</name>
<dbReference type="Proteomes" id="UP001153069">
    <property type="component" value="Unassembled WGS sequence"/>
</dbReference>
<dbReference type="PANTHER" id="PTHR34599">
    <property type="entry name" value="PEROXIDASE-RELATED"/>
    <property type="match status" value="1"/>
</dbReference>
<proteinExistence type="predicted"/>
<dbReference type="PANTHER" id="PTHR34599:SF2">
    <property type="entry name" value="TRAF-TYPE DOMAIN-CONTAINING PROTEIN"/>
    <property type="match status" value="1"/>
</dbReference>
<dbReference type="InterPro" id="IPR016119">
    <property type="entry name" value="Br/Cl_peroxidase_C"/>
</dbReference>
<dbReference type="InterPro" id="IPR055161">
    <property type="entry name" value="NapH1-like_2nd"/>
</dbReference>
<protein>
    <recommendedName>
        <fullName evidence="3">Vanadium-dependent haloperoxidase NapH1-like second helical-bundle domain-containing protein</fullName>
    </recommendedName>
</protein>
<feature type="region of interest" description="Disordered" evidence="1">
    <location>
        <begin position="542"/>
        <end position="599"/>
    </location>
</feature>
<comment type="caution">
    <text evidence="4">The sequence shown here is derived from an EMBL/GenBank/DDBJ whole genome shotgun (WGS) entry which is preliminary data.</text>
</comment>
<organism evidence="4 5">
    <name type="scientific">Seminavis robusta</name>
    <dbReference type="NCBI Taxonomy" id="568900"/>
    <lineage>
        <taxon>Eukaryota</taxon>
        <taxon>Sar</taxon>
        <taxon>Stramenopiles</taxon>
        <taxon>Ochrophyta</taxon>
        <taxon>Bacillariophyta</taxon>
        <taxon>Bacillariophyceae</taxon>
        <taxon>Bacillariophycidae</taxon>
        <taxon>Naviculales</taxon>
        <taxon>Naviculaceae</taxon>
        <taxon>Seminavis</taxon>
    </lineage>
</organism>
<dbReference type="SUPFAM" id="SSF48317">
    <property type="entry name" value="Acid phosphatase/Vanadium-dependent haloperoxidase"/>
    <property type="match status" value="1"/>
</dbReference>
<dbReference type="InterPro" id="IPR036938">
    <property type="entry name" value="PAP2/HPO_sf"/>
</dbReference>
<dbReference type="Gene3D" id="1.10.606.10">
    <property type="entry name" value="Vanadium-containing Chloroperoxidase, domain 2"/>
    <property type="match status" value="1"/>
</dbReference>
<feature type="signal peptide" evidence="2">
    <location>
        <begin position="1"/>
        <end position="26"/>
    </location>
</feature>
<dbReference type="Pfam" id="PF22778">
    <property type="entry name" value="VCPO_2nd"/>
    <property type="match status" value="1"/>
</dbReference>
<feature type="chain" id="PRO_5040104903" description="Vanadium-dependent haloperoxidase NapH1-like second helical-bundle domain-containing protein" evidence="2">
    <location>
        <begin position="27"/>
        <end position="624"/>
    </location>
</feature>
<reference evidence="4" key="1">
    <citation type="submission" date="2020-06" db="EMBL/GenBank/DDBJ databases">
        <authorList>
            <consortium name="Plant Systems Biology data submission"/>
        </authorList>
    </citation>
    <scope>NUCLEOTIDE SEQUENCE</scope>
    <source>
        <strain evidence="4">D6</strain>
    </source>
</reference>
<evidence type="ECO:0000313" key="5">
    <source>
        <dbReference type="Proteomes" id="UP001153069"/>
    </source>
</evidence>
<dbReference type="EMBL" id="CAICTM010001634">
    <property type="protein sequence ID" value="CAB9525144.1"/>
    <property type="molecule type" value="Genomic_DNA"/>
</dbReference>
<dbReference type="GO" id="GO:0004601">
    <property type="term" value="F:peroxidase activity"/>
    <property type="evidence" value="ECO:0007669"/>
    <property type="project" value="InterPro"/>
</dbReference>
<evidence type="ECO:0000313" key="4">
    <source>
        <dbReference type="EMBL" id="CAB9525144.1"/>
    </source>
</evidence>
<keyword evidence="2" id="KW-0732">Signal</keyword>
<feature type="compositionally biased region" description="Acidic residues" evidence="1">
    <location>
        <begin position="562"/>
        <end position="573"/>
    </location>
</feature>
<accession>A0A9N8ESA3</accession>
<dbReference type="OrthoDB" id="10262915at2759"/>
<gene>
    <name evidence="4" type="ORF">SEMRO_1636_G287580.2</name>
</gene>
<dbReference type="InterPro" id="IPR052559">
    <property type="entry name" value="V-haloperoxidase"/>
</dbReference>
<evidence type="ECO:0000256" key="2">
    <source>
        <dbReference type="SAM" id="SignalP"/>
    </source>
</evidence>
<sequence length="624" mass="67385">MKLSSAITLLPIAIAGSLLSGHGAKAYEVGCLYPEAMPDPMVARNNIMTLWASIAQAHPLETPVVVYFGHLSAVCAANCLAYHDDTVLNSVTRARPTISVPEEYHNSYSRVLCFAQCLGIFADPAGPNRLKPLWELWELEGIQGIRPDVQAALAAAAGGDPSDLGGLLVAEDYHPFLIGHIAALEIASKLAQDGWNAQGALSYDWNTGQPVPCTANCEKYGDITGYAPRNVFTGKQENDTAKYIVEGNDKYWQPLYEDNGLGTFTSQKHVTPHVGITGKPFVLDSLDSVAPLDDPEYDFLKESEMVVERLRETSGDNLKKQKIALYDDKILVRGIIQHGMRNQVGATYSYEDEVLFLLGISSAENDALLLSWREKVRHDIVRPTTVIKRWGSDVLETFGGDKAFDGPVNISARDFQAFQRVMPHSEFPSGSSCLCTAYTEFTDAYTSTYFSDVTLKDLTYGEDGFSIGCVDGEDPFVHKTSGCDSAFVIPDIASLKEDCSQSRLWGGFHFTASVPAGQELCTGVGGEALSFERMIRNNSTLGSKFHKGDSRPQCSTAGDADVAGDADAEDVADVTEVVEKDESEGGSLKGTAGSSDEMSSAGASGKHNLYLASFFGFILAVAGF</sequence>
<evidence type="ECO:0000259" key="3">
    <source>
        <dbReference type="Pfam" id="PF22778"/>
    </source>
</evidence>
<keyword evidence="5" id="KW-1185">Reference proteome</keyword>
<evidence type="ECO:0000256" key="1">
    <source>
        <dbReference type="SAM" id="MobiDB-lite"/>
    </source>
</evidence>